<dbReference type="OrthoDB" id="5138986at2"/>
<protein>
    <submittedName>
        <fullName evidence="2">Diiron oxygenase</fullName>
    </submittedName>
</protein>
<dbReference type="Pfam" id="PF11583">
    <property type="entry name" value="AurF"/>
    <property type="match status" value="1"/>
</dbReference>
<gene>
    <name evidence="2" type="ORF">ETD96_08030</name>
</gene>
<proteinExistence type="predicted"/>
<feature type="compositionally biased region" description="Low complexity" evidence="1">
    <location>
        <begin position="1"/>
        <end position="19"/>
    </location>
</feature>
<name>A0A5S4H7K6_9ACTN</name>
<evidence type="ECO:0000313" key="2">
    <source>
        <dbReference type="EMBL" id="TMR40962.1"/>
    </source>
</evidence>
<dbReference type="InterPro" id="IPR009078">
    <property type="entry name" value="Ferritin-like_SF"/>
</dbReference>
<dbReference type="GO" id="GO:0016491">
    <property type="term" value="F:oxidoreductase activity"/>
    <property type="evidence" value="ECO:0007669"/>
    <property type="project" value="InterPro"/>
</dbReference>
<accession>A0A5S4H7K6</accession>
<dbReference type="Gene3D" id="1.10.620.20">
    <property type="entry name" value="Ribonucleotide Reductase, subunit A"/>
    <property type="match status" value="1"/>
</dbReference>
<dbReference type="AlphaFoldDB" id="A0A5S4H7K6"/>
<reference evidence="2 3" key="1">
    <citation type="submission" date="2019-05" db="EMBL/GenBank/DDBJ databases">
        <title>Draft genome sequence of Actinomadura geliboluensis A8036.</title>
        <authorList>
            <person name="Saricaoglu S."/>
            <person name="Isik K."/>
        </authorList>
    </citation>
    <scope>NUCLEOTIDE SEQUENCE [LARGE SCALE GENOMIC DNA]</scope>
    <source>
        <strain evidence="2 3">A8036</strain>
    </source>
</reference>
<dbReference type="EMBL" id="VCKZ01000036">
    <property type="protein sequence ID" value="TMR40962.1"/>
    <property type="molecule type" value="Genomic_DNA"/>
</dbReference>
<dbReference type="SUPFAM" id="SSF47240">
    <property type="entry name" value="Ferritin-like"/>
    <property type="match status" value="1"/>
</dbReference>
<comment type="caution">
    <text evidence="2">The sequence shown here is derived from an EMBL/GenBank/DDBJ whole genome shotgun (WGS) entry which is preliminary data.</text>
</comment>
<sequence>MTLSTNTGSTNTGSAKTGSINSGTDPFDQAYRDLLRTLSEGSVHRRFDPFLDIDWDAPEFALDPDDPRWVLSPEIDPLGATRWYQELPLERQIEIGKWRMANSIKVGAAFESILIRGMMQYIMKLPNGSAEFRYCLHEMTEECNHIQMFQELVNRIGVDVPGMRPWFRRLSPLIGVAGGYAHVVLFIGILAGEEPIDHYQKALIRSGERIPPAMLRTMEIHIAEEARHISFANDFLRVHVPRMGRGSRAACALAFPLAMRWLAGEIMTPPRSFAKQFGIPREVYREAFWRSPHSRAILSGYFGDMRKLADDLGLMTPAAKRLWKALHIDGKPSRYRGEPHREARGLA</sequence>
<dbReference type="RefSeq" id="WP_138635657.1">
    <property type="nucleotide sequence ID" value="NZ_JASWDG010000108.1"/>
</dbReference>
<feature type="region of interest" description="Disordered" evidence="1">
    <location>
        <begin position="1"/>
        <end position="24"/>
    </location>
</feature>
<keyword evidence="3" id="KW-1185">Reference proteome</keyword>
<dbReference type="InterPro" id="IPR012348">
    <property type="entry name" value="RNR-like"/>
</dbReference>
<dbReference type="Proteomes" id="UP000305238">
    <property type="component" value="Unassembled WGS sequence"/>
</dbReference>
<dbReference type="InterPro" id="IPR025859">
    <property type="entry name" value="AurF/CmlI"/>
</dbReference>
<evidence type="ECO:0000256" key="1">
    <source>
        <dbReference type="SAM" id="MobiDB-lite"/>
    </source>
</evidence>
<organism evidence="2 3">
    <name type="scientific">Actinomadura geliboluensis</name>
    <dbReference type="NCBI Taxonomy" id="882440"/>
    <lineage>
        <taxon>Bacteria</taxon>
        <taxon>Bacillati</taxon>
        <taxon>Actinomycetota</taxon>
        <taxon>Actinomycetes</taxon>
        <taxon>Streptosporangiales</taxon>
        <taxon>Thermomonosporaceae</taxon>
        <taxon>Actinomadura</taxon>
    </lineage>
</organism>
<evidence type="ECO:0000313" key="3">
    <source>
        <dbReference type="Proteomes" id="UP000305238"/>
    </source>
</evidence>